<organism evidence="7 8">
    <name type="scientific">Dolichospermum compactum NIES-806</name>
    <dbReference type="NCBI Taxonomy" id="1973481"/>
    <lineage>
        <taxon>Bacteria</taxon>
        <taxon>Bacillati</taxon>
        <taxon>Cyanobacteriota</taxon>
        <taxon>Cyanophyceae</taxon>
        <taxon>Nostocales</taxon>
        <taxon>Aphanizomenonaceae</taxon>
        <taxon>Dolichospermum</taxon>
        <taxon>Dolichospermum compactum</taxon>
    </lineage>
</organism>
<reference evidence="7 8" key="1">
    <citation type="submission" date="2017-06" db="EMBL/GenBank/DDBJ databases">
        <title>Genome sequencing of cyanobaciteial culture collection at National Institute for Environmental Studies (NIES).</title>
        <authorList>
            <person name="Hirose Y."/>
            <person name="Shimura Y."/>
            <person name="Fujisawa T."/>
            <person name="Nakamura Y."/>
            <person name="Kawachi M."/>
        </authorList>
    </citation>
    <scope>NUCLEOTIDE SEQUENCE [LARGE SCALE GENOMIC DNA]</scope>
    <source>
        <strain evidence="7 8">NIES-806</strain>
    </source>
</reference>
<dbReference type="CDD" id="cd13692">
    <property type="entry name" value="PBP2_BztA"/>
    <property type="match status" value="1"/>
</dbReference>
<name>A0A1Z4UX94_9CYAN</name>
<evidence type="ECO:0000256" key="2">
    <source>
        <dbReference type="ARBA" id="ARBA00022448"/>
    </source>
</evidence>
<keyword evidence="8" id="KW-1185">Reference proteome</keyword>
<dbReference type="KEGG" id="dcm:NIES806_00560"/>
<protein>
    <submittedName>
        <fullName evidence="7">Family 1 extracellular solute-binding protein</fullName>
    </submittedName>
</protein>
<keyword evidence="3" id="KW-0732">Signal</keyword>
<dbReference type="Proteomes" id="UP000218702">
    <property type="component" value="Chromosome"/>
</dbReference>
<dbReference type="GO" id="GO:0006865">
    <property type="term" value="P:amino acid transport"/>
    <property type="evidence" value="ECO:0007669"/>
    <property type="project" value="TreeGrafter"/>
</dbReference>
<dbReference type="EMBL" id="AP018316">
    <property type="protein sequence ID" value="BAZ83876.1"/>
    <property type="molecule type" value="Genomic_DNA"/>
</dbReference>
<dbReference type="Pfam" id="PF00497">
    <property type="entry name" value="SBP_bac_3"/>
    <property type="match status" value="1"/>
</dbReference>
<evidence type="ECO:0000313" key="7">
    <source>
        <dbReference type="EMBL" id="BAZ83876.1"/>
    </source>
</evidence>
<dbReference type="PROSITE" id="PS01039">
    <property type="entry name" value="SBP_BACTERIAL_3"/>
    <property type="match status" value="1"/>
</dbReference>
<dbReference type="PANTHER" id="PTHR30085">
    <property type="entry name" value="AMINO ACID ABC TRANSPORTER PERMEASE"/>
    <property type="match status" value="1"/>
</dbReference>
<feature type="domain" description="Solute-binding protein family 3/N-terminal" evidence="6">
    <location>
        <begin position="80"/>
        <end position="309"/>
    </location>
</feature>
<dbReference type="SUPFAM" id="SSF53850">
    <property type="entry name" value="Periplasmic binding protein-like II"/>
    <property type="match status" value="1"/>
</dbReference>
<proteinExistence type="inferred from homology"/>
<evidence type="ECO:0000256" key="5">
    <source>
        <dbReference type="SAM" id="Phobius"/>
    </source>
</evidence>
<dbReference type="InterPro" id="IPR018313">
    <property type="entry name" value="SBP_3_CS"/>
</dbReference>
<sequence length="384" mass="42166">MFQLCGNIQRRFLGKTIMKFSKLSVILQGIGMPLAIAPLILILSACNDQPQNNPNTQNPDSTPPGQVTRVIWNRIKSRGQLVCGVSGELPGFSFVGTDGKYSGIDVDICRAVAAAVFDNPDAVEYRNLNTKERFTALQTGEVDILSRNTSWTFSRATSQGLDFAPVVFYDGQAVMVRKNSNIKSIKDLKDKAICVQTGTTTEQNLADQMRKRGITYKSVVFEDVNITFATYAEGRCDAVTTDRSALVSRRTTLPKPDDNIILDDVLSSEPLAPAVAKGDSQWSDIVKWTIYALVKAEELGINSQNLAEFANSKDPDIKRFLGTEGNLGEGIGLTKDFAAKIIKHVGNYDEIYDRNLGAKTKLNLPRGQNQISTKGGLLYSPPFR</sequence>
<evidence type="ECO:0000256" key="4">
    <source>
        <dbReference type="RuleBase" id="RU003744"/>
    </source>
</evidence>
<keyword evidence="5" id="KW-0812">Transmembrane</keyword>
<dbReference type="InterPro" id="IPR001638">
    <property type="entry name" value="Solute-binding_3/MltF_N"/>
</dbReference>
<gene>
    <name evidence="7" type="ORF">NIES806_00560</name>
</gene>
<dbReference type="PANTHER" id="PTHR30085:SF7">
    <property type="entry name" value="AMINO-ACID ABC TRANSPORTER-BINDING PROTEIN YHDW-RELATED"/>
    <property type="match status" value="1"/>
</dbReference>
<evidence type="ECO:0000259" key="6">
    <source>
        <dbReference type="SMART" id="SM00062"/>
    </source>
</evidence>
<evidence type="ECO:0000256" key="1">
    <source>
        <dbReference type="ARBA" id="ARBA00010333"/>
    </source>
</evidence>
<accession>A0A1Z4UX94</accession>
<dbReference type="AlphaFoldDB" id="A0A1Z4UX94"/>
<dbReference type="SMART" id="SM00062">
    <property type="entry name" value="PBPb"/>
    <property type="match status" value="1"/>
</dbReference>
<keyword evidence="2" id="KW-0813">Transport</keyword>
<dbReference type="InterPro" id="IPR051455">
    <property type="entry name" value="Bact_solute-bind_prot3"/>
</dbReference>
<keyword evidence="5" id="KW-0472">Membrane</keyword>
<evidence type="ECO:0000256" key="3">
    <source>
        <dbReference type="ARBA" id="ARBA00022729"/>
    </source>
</evidence>
<evidence type="ECO:0000313" key="8">
    <source>
        <dbReference type="Proteomes" id="UP000218702"/>
    </source>
</evidence>
<comment type="similarity">
    <text evidence="1 4">Belongs to the bacterial solute-binding protein 3 family.</text>
</comment>
<keyword evidence="5" id="KW-1133">Transmembrane helix</keyword>
<dbReference type="Gene3D" id="3.40.190.10">
    <property type="entry name" value="Periplasmic binding protein-like II"/>
    <property type="match status" value="2"/>
</dbReference>
<feature type="transmembrane region" description="Helical" evidence="5">
    <location>
        <begin position="20"/>
        <end position="43"/>
    </location>
</feature>